<dbReference type="AlphaFoldDB" id="A0A0B5CJ32"/>
<dbReference type="GO" id="GO:0005886">
    <property type="term" value="C:plasma membrane"/>
    <property type="evidence" value="ECO:0007669"/>
    <property type="project" value="UniProtKB-SubCell"/>
</dbReference>
<dbReference type="InterPro" id="IPR039421">
    <property type="entry name" value="Type_1_exporter"/>
</dbReference>
<evidence type="ECO:0000256" key="10">
    <source>
        <dbReference type="ARBA" id="ARBA00023136"/>
    </source>
</evidence>
<evidence type="ECO:0000256" key="8">
    <source>
        <dbReference type="ARBA" id="ARBA00022989"/>
    </source>
</evidence>
<dbReference type="InterPro" id="IPR036640">
    <property type="entry name" value="ABC1_TM_sf"/>
</dbReference>
<feature type="transmembrane region" description="Helical" evidence="11">
    <location>
        <begin position="185"/>
        <end position="212"/>
    </location>
</feature>
<dbReference type="FunFam" id="3.40.50.300:FF:000221">
    <property type="entry name" value="Multidrug ABC transporter ATP-binding protein"/>
    <property type="match status" value="1"/>
</dbReference>
<evidence type="ECO:0000259" key="13">
    <source>
        <dbReference type="PROSITE" id="PS50929"/>
    </source>
</evidence>
<dbReference type="GO" id="GO:0015421">
    <property type="term" value="F:ABC-type oligopeptide transporter activity"/>
    <property type="evidence" value="ECO:0007669"/>
    <property type="project" value="TreeGrafter"/>
</dbReference>
<evidence type="ECO:0000256" key="3">
    <source>
        <dbReference type="ARBA" id="ARBA00022475"/>
    </source>
</evidence>
<proteinExistence type="predicted"/>
<keyword evidence="9" id="KW-0445">Lipid transport</keyword>
<feature type="domain" description="ABC transporter" evidence="12">
    <location>
        <begin position="376"/>
        <end position="611"/>
    </location>
</feature>
<dbReference type="Gene3D" id="1.20.1560.10">
    <property type="entry name" value="ABC transporter type 1, transmembrane domain"/>
    <property type="match status" value="1"/>
</dbReference>
<dbReference type="Pfam" id="PF00005">
    <property type="entry name" value="ABC_tran"/>
    <property type="match status" value="1"/>
</dbReference>
<dbReference type="Pfam" id="PF00664">
    <property type="entry name" value="ABC_membrane"/>
    <property type="match status" value="1"/>
</dbReference>
<dbReference type="Gene3D" id="3.40.50.300">
    <property type="entry name" value="P-loop containing nucleotide triphosphate hydrolases"/>
    <property type="match status" value="1"/>
</dbReference>
<keyword evidence="10 11" id="KW-0472">Membrane</keyword>
<dbReference type="GO" id="GO:0016887">
    <property type="term" value="F:ATP hydrolysis activity"/>
    <property type="evidence" value="ECO:0007669"/>
    <property type="project" value="InterPro"/>
</dbReference>
<dbReference type="PROSITE" id="PS50929">
    <property type="entry name" value="ABC_TM1F"/>
    <property type="match status" value="1"/>
</dbReference>
<evidence type="ECO:0000313" key="14">
    <source>
        <dbReference type="EMBL" id="AJE19083.1"/>
    </source>
</evidence>
<dbReference type="InterPro" id="IPR011527">
    <property type="entry name" value="ABC1_TM_dom"/>
</dbReference>
<evidence type="ECO:0000256" key="5">
    <source>
        <dbReference type="ARBA" id="ARBA00022741"/>
    </source>
</evidence>
<dbReference type="CDD" id="cd18552">
    <property type="entry name" value="ABC_6TM_MsbA_like"/>
    <property type="match status" value="1"/>
</dbReference>
<dbReference type="RefSeq" id="WP_041961487.1">
    <property type="nucleotide sequence ID" value="NZ_CP007726.1"/>
</dbReference>
<dbReference type="SMART" id="SM00382">
    <property type="entry name" value="AAA"/>
    <property type="match status" value="1"/>
</dbReference>
<evidence type="ECO:0000256" key="1">
    <source>
        <dbReference type="ARBA" id="ARBA00004651"/>
    </source>
</evidence>
<dbReference type="SUPFAM" id="SSF90123">
    <property type="entry name" value="ABC transporter transmembrane region"/>
    <property type="match status" value="1"/>
</dbReference>
<protein>
    <submittedName>
        <fullName evidence="14">ABC transporter permease</fullName>
    </submittedName>
</protein>
<dbReference type="KEGG" id="nel:NELON_09330"/>
<sequence length="615" mass="68446">MTEQTNFSLFNKKDTRNFMRLLKYLTPYKIRIVWALLAIMLVAATESYLAAFIAPLVNQGFAAPQAAPVSGEAAHWYGALIAFKDKMNYLIWGTEQKIWAVPLFLLVLVALRGIGRFSSGYLLSWVGIEAIKHLRQDMFDKMLHLSSEKQQAESSGNISSRFLVQANIAISNASDVFITVTRDSLIVAGLVCVLLYLNWQLSLVVVVMFPLLQGLSRYYRNRLKEPQIGAQTSMAELTTVINELHQGHRIVKLFGGYQNALDRFTAVNQKITRINKKIAQASSARSPISEFIASTALAVVIFIALWQSRSGATTIGEFMAFIIAMLQMVSPIKNLSNIGIPMQAMFIAADNVYAFLDTENEADNGTQTIETAKGSIRFEHIDVRYPGQENKALDDFTLHIRPGEKVALVGRSGSGKTTAINLLPRFITPESGRISLDGIDIGDLTLESLRKQFALVSQDVFLFDDTLYNNVLYGCPNADADSVERALKAANLWDFVRQNPQGWDMEIGANGHKLSGGQRQRVSIARAILKDAPILLLDEATSALDNESERLVQQALERLMHGRTSIIVAHRLTTIEQSDRIIVMSDGRIIEEGTHKELLEKQGYYAELSKRPETA</sequence>
<dbReference type="InterPro" id="IPR003593">
    <property type="entry name" value="AAA+_ATPase"/>
</dbReference>
<comment type="subcellular location">
    <subcellularLocation>
        <location evidence="1">Cell membrane</location>
        <topology evidence="1">Multi-pass membrane protein</topology>
    </subcellularLocation>
</comment>
<dbReference type="EMBL" id="CP007726">
    <property type="protein sequence ID" value="AJE19083.1"/>
    <property type="molecule type" value="Genomic_DNA"/>
</dbReference>
<dbReference type="NCBIfam" id="TIGR02203">
    <property type="entry name" value="MsbA_lipidA"/>
    <property type="match status" value="1"/>
</dbReference>
<dbReference type="InterPro" id="IPR011917">
    <property type="entry name" value="ABC_transpr_lipidA"/>
</dbReference>
<evidence type="ECO:0000256" key="4">
    <source>
        <dbReference type="ARBA" id="ARBA00022692"/>
    </source>
</evidence>
<gene>
    <name evidence="14" type="ORF">NELON_09330</name>
</gene>
<evidence type="ECO:0000259" key="12">
    <source>
        <dbReference type="PROSITE" id="PS50893"/>
    </source>
</evidence>
<evidence type="ECO:0000256" key="2">
    <source>
        <dbReference type="ARBA" id="ARBA00022448"/>
    </source>
</evidence>
<dbReference type="HOGENOM" id="CLU_000604_84_3_4"/>
<feature type="transmembrane region" description="Helical" evidence="11">
    <location>
        <begin position="98"/>
        <end position="115"/>
    </location>
</feature>
<dbReference type="PROSITE" id="PS50893">
    <property type="entry name" value="ABC_TRANSPORTER_2"/>
    <property type="match status" value="1"/>
</dbReference>
<evidence type="ECO:0000256" key="7">
    <source>
        <dbReference type="ARBA" id="ARBA00022967"/>
    </source>
</evidence>
<evidence type="ECO:0000256" key="9">
    <source>
        <dbReference type="ARBA" id="ARBA00023055"/>
    </source>
</evidence>
<dbReference type="PANTHER" id="PTHR43394:SF1">
    <property type="entry name" value="ATP-BINDING CASSETTE SUB-FAMILY B MEMBER 10, MITOCHONDRIAL"/>
    <property type="match status" value="1"/>
</dbReference>
<accession>A0A0B5CJ32</accession>
<keyword evidence="7" id="KW-1278">Translocase</keyword>
<dbReference type="PANTHER" id="PTHR43394">
    <property type="entry name" value="ATP-DEPENDENT PERMEASE MDL1, MITOCHONDRIAL"/>
    <property type="match status" value="1"/>
</dbReference>
<keyword evidence="4 11" id="KW-0812">Transmembrane</keyword>
<dbReference type="GO" id="GO:0005524">
    <property type="term" value="F:ATP binding"/>
    <property type="evidence" value="ECO:0007669"/>
    <property type="project" value="UniProtKB-KW"/>
</dbReference>
<keyword evidence="6" id="KW-0067">ATP-binding</keyword>
<dbReference type="InterPro" id="IPR027417">
    <property type="entry name" value="P-loop_NTPase"/>
</dbReference>
<evidence type="ECO:0000256" key="6">
    <source>
        <dbReference type="ARBA" id="ARBA00022840"/>
    </source>
</evidence>
<evidence type="ECO:0000313" key="15">
    <source>
        <dbReference type="Proteomes" id="UP000031392"/>
    </source>
</evidence>
<dbReference type="InterPro" id="IPR017871">
    <property type="entry name" value="ABC_transporter-like_CS"/>
</dbReference>
<dbReference type="GO" id="GO:0034040">
    <property type="term" value="F:ATPase-coupled lipid transmembrane transporter activity"/>
    <property type="evidence" value="ECO:0007669"/>
    <property type="project" value="InterPro"/>
</dbReference>
<keyword evidence="2" id="KW-0813">Transport</keyword>
<keyword evidence="8 11" id="KW-1133">Transmembrane helix</keyword>
<feature type="domain" description="ABC transmembrane type-1" evidence="13">
    <location>
        <begin position="33"/>
        <end position="344"/>
    </location>
</feature>
<dbReference type="Proteomes" id="UP000031392">
    <property type="component" value="Chromosome"/>
</dbReference>
<reference evidence="15" key="1">
    <citation type="submission" date="2014-05" db="EMBL/GenBank/DDBJ databases">
        <title>Complete Genome sequence of Neisseria elongata subsp. glycolytica.</title>
        <authorList>
            <person name="Veyrier F.J."/>
            <person name="Taha M.-K."/>
        </authorList>
    </citation>
    <scope>NUCLEOTIDE SEQUENCE [LARGE SCALE GENOMIC DNA]</scope>
    <source>
        <strain evidence="15">ATCC 29315</strain>
    </source>
</reference>
<feature type="transmembrane region" description="Helical" evidence="11">
    <location>
        <begin position="32"/>
        <end position="54"/>
    </location>
</feature>
<name>A0A0B5CJ32_NEIEG</name>
<dbReference type="InterPro" id="IPR003439">
    <property type="entry name" value="ABC_transporter-like_ATP-bd"/>
</dbReference>
<reference evidence="14 15" key="2">
    <citation type="journal article" date="2015" name="PLoS Genet.">
        <title>Common Cell Shape Evolution of Two Nasopharyngeal Pathogens.</title>
        <authorList>
            <person name="Veyrier F.J."/>
            <person name="Biais N."/>
            <person name="Morales P."/>
            <person name="Belkacem N."/>
            <person name="Guilhen C."/>
            <person name="Ranjeva S."/>
            <person name="Sismeiro O."/>
            <person name="Pehau-Arnaudet G."/>
            <person name="Rocha E.P."/>
            <person name="Werts C."/>
            <person name="Taha M.K."/>
            <person name="Boneca I.G."/>
        </authorList>
    </citation>
    <scope>NUCLEOTIDE SEQUENCE [LARGE SCALE GENOMIC DNA]</scope>
    <source>
        <strain evidence="14 15">ATCC 29315</strain>
    </source>
</reference>
<dbReference type="PATRIC" id="fig|546263.7.peg.2006"/>
<keyword evidence="15" id="KW-1185">Reference proteome</keyword>
<dbReference type="PROSITE" id="PS00211">
    <property type="entry name" value="ABC_TRANSPORTER_1"/>
    <property type="match status" value="1"/>
</dbReference>
<organism evidence="14 15">
    <name type="scientific">Neisseria elongata subsp. glycolytica ATCC 29315</name>
    <dbReference type="NCBI Taxonomy" id="546263"/>
    <lineage>
        <taxon>Bacteria</taxon>
        <taxon>Pseudomonadati</taxon>
        <taxon>Pseudomonadota</taxon>
        <taxon>Betaproteobacteria</taxon>
        <taxon>Neisseriales</taxon>
        <taxon>Neisseriaceae</taxon>
        <taxon>Neisseria</taxon>
    </lineage>
</organism>
<keyword evidence="3" id="KW-1003">Cell membrane</keyword>
<evidence type="ECO:0000256" key="11">
    <source>
        <dbReference type="SAM" id="Phobius"/>
    </source>
</evidence>
<dbReference type="SUPFAM" id="SSF52540">
    <property type="entry name" value="P-loop containing nucleoside triphosphate hydrolases"/>
    <property type="match status" value="1"/>
</dbReference>
<keyword evidence="5" id="KW-0547">Nucleotide-binding</keyword>